<evidence type="ECO:0000313" key="2">
    <source>
        <dbReference type="Proteomes" id="UP000510621"/>
    </source>
</evidence>
<evidence type="ECO:0000313" key="1">
    <source>
        <dbReference type="EMBL" id="QLQ31705.1"/>
    </source>
</evidence>
<dbReference type="EMBL" id="CP059265">
    <property type="protein sequence ID" value="QLQ31705.1"/>
    <property type="molecule type" value="Genomic_DNA"/>
</dbReference>
<proteinExistence type="predicted"/>
<accession>A0A7L6ARC6</accession>
<name>A0A7L6ARC6_9GAMM</name>
<protein>
    <submittedName>
        <fullName evidence="1">Uncharacterized protein</fullName>
    </submittedName>
</protein>
<keyword evidence="2" id="KW-1185">Reference proteome</keyword>
<dbReference type="AlphaFoldDB" id="A0A7L6ARC6"/>
<gene>
    <name evidence="1" type="ORF">HZT40_08990</name>
</gene>
<reference evidence="1" key="1">
    <citation type="submission" date="2020-06" db="EMBL/GenBank/DDBJ databases">
        <title>Analysis procedures for assessing recovery of high quality, complete, closed genomes from Nanopore long read metagenome sequencing.</title>
        <authorList>
            <person name="Bessarab I."/>
            <person name="Arumugam K."/>
            <person name="Haryono M."/>
            <person name="Liu X."/>
            <person name="Roy S."/>
            <person name="Zuniga-Montanez R.E."/>
            <person name="Qiu G."/>
            <person name="Drautz-Moses D.I."/>
            <person name="Law Y.Y."/>
            <person name="Wuertz S."/>
            <person name="Lauro F.M."/>
            <person name="Huson D.H."/>
            <person name="Williams R.B."/>
        </authorList>
    </citation>
    <scope>NUCLEOTIDE SEQUENCE [LARGE SCALE GENOMIC DNA]</scope>
    <source>
        <strain evidence="1">SSD2</strain>
    </source>
</reference>
<organism evidence="1 2">
    <name type="scientific">Candidatus Thiothrix singaporensis</name>
    <dbReference type="NCBI Taxonomy" id="2799669"/>
    <lineage>
        <taxon>Bacteria</taxon>
        <taxon>Pseudomonadati</taxon>
        <taxon>Pseudomonadota</taxon>
        <taxon>Gammaproteobacteria</taxon>
        <taxon>Thiotrichales</taxon>
        <taxon>Thiotrichaceae</taxon>
        <taxon>Thiothrix</taxon>
    </lineage>
</organism>
<sequence length="259" mass="27808">MVQGERFALKPAEIAAVFPPAGSLGDHANVLPHLVLTRSTLPWEREAQAGSAEVPWLALLVLDEEELVPSVGKAQAHTLPLSDLLAANTGLGWPGVALEQGQAADMKVNVVDIDADAIDDMMPTATELRYLTHVRQGLDAHDQPQGEELAIVIANRLPKPGVTSVVHLVSLENRYLKGAFVKVSPAPASYRFISLKSWRFSCLPAQADFAGLLQKLAKAAGSQWQQLASATGYRCWQQPTGAVLLTGLCIAAPFHAWRG</sequence>
<dbReference type="Proteomes" id="UP000510621">
    <property type="component" value="Chromosome"/>
</dbReference>
<dbReference type="KEGG" id="this:HZT40_08990"/>